<dbReference type="Proteomes" id="UP001152888">
    <property type="component" value="Unassembled WGS sequence"/>
</dbReference>
<accession>A0A9P0PR87</accession>
<evidence type="ECO:0000313" key="1">
    <source>
        <dbReference type="EMBL" id="CAH1994475.1"/>
    </source>
</evidence>
<organism evidence="1 2">
    <name type="scientific">Acanthoscelides obtectus</name>
    <name type="common">Bean weevil</name>
    <name type="synonym">Bruchus obtectus</name>
    <dbReference type="NCBI Taxonomy" id="200917"/>
    <lineage>
        <taxon>Eukaryota</taxon>
        <taxon>Metazoa</taxon>
        <taxon>Ecdysozoa</taxon>
        <taxon>Arthropoda</taxon>
        <taxon>Hexapoda</taxon>
        <taxon>Insecta</taxon>
        <taxon>Pterygota</taxon>
        <taxon>Neoptera</taxon>
        <taxon>Endopterygota</taxon>
        <taxon>Coleoptera</taxon>
        <taxon>Polyphaga</taxon>
        <taxon>Cucujiformia</taxon>
        <taxon>Chrysomeloidea</taxon>
        <taxon>Chrysomelidae</taxon>
        <taxon>Bruchinae</taxon>
        <taxon>Bruchini</taxon>
        <taxon>Acanthoscelides</taxon>
    </lineage>
</organism>
<evidence type="ECO:0000313" key="2">
    <source>
        <dbReference type="Proteomes" id="UP001152888"/>
    </source>
</evidence>
<gene>
    <name evidence="1" type="ORF">ACAOBT_LOCUS22144</name>
</gene>
<dbReference type="EMBL" id="CAKOFQ010007201">
    <property type="protein sequence ID" value="CAH1994475.1"/>
    <property type="molecule type" value="Genomic_DNA"/>
</dbReference>
<dbReference type="AlphaFoldDB" id="A0A9P0PR87"/>
<protein>
    <submittedName>
        <fullName evidence="1">Uncharacterized protein</fullName>
    </submittedName>
</protein>
<keyword evidence="2" id="KW-1185">Reference proteome</keyword>
<reference evidence="1" key="1">
    <citation type="submission" date="2022-03" db="EMBL/GenBank/DDBJ databases">
        <authorList>
            <person name="Sayadi A."/>
        </authorList>
    </citation>
    <scope>NUCLEOTIDE SEQUENCE</scope>
</reference>
<comment type="caution">
    <text evidence="1">The sequence shown here is derived from an EMBL/GenBank/DDBJ whole genome shotgun (WGS) entry which is preliminary data.</text>
</comment>
<proteinExistence type="predicted"/>
<sequence>MWACCIVRVEFLLSPVSPYSPTVPMGV</sequence>
<name>A0A9P0PR87_ACAOB</name>